<proteinExistence type="predicted"/>
<dbReference type="EMBL" id="JBEZFP010000107">
    <property type="protein sequence ID" value="MEU8138008.1"/>
    <property type="molecule type" value="Genomic_DNA"/>
</dbReference>
<name>A0ABV3DQH6_9ACTN</name>
<keyword evidence="1" id="KW-0472">Membrane</keyword>
<keyword evidence="1" id="KW-1133">Transmembrane helix</keyword>
<dbReference type="InterPro" id="IPR018723">
    <property type="entry name" value="DUF2254_membrane"/>
</dbReference>
<organism evidence="2 3">
    <name type="scientific">Streptodolium elevatio</name>
    <dbReference type="NCBI Taxonomy" id="3157996"/>
    <lineage>
        <taxon>Bacteria</taxon>
        <taxon>Bacillati</taxon>
        <taxon>Actinomycetota</taxon>
        <taxon>Actinomycetes</taxon>
        <taxon>Kitasatosporales</taxon>
        <taxon>Streptomycetaceae</taxon>
        <taxon>Streptodolium</taxon>
    </lineage>
</organism>
<reference evidence="2 3" key="1">
    <citation type="submission" date="2024-06" db="EMBL/GenBank/DDBJ databases">
        <title>The Natural Products Discovery Center: Release of the First 8490 Sequenced Strains for Exploring Actinobacteria Biosynthetic Diversity.</title>
        <authorList>
            <person name="Kalkreuter E."/>
            <person name="Kautsar S.A."/>
            <person name="Yang D."/>
            <person name="Bader C.D."/>
            <person name="Teijaro C.N."/>
            <person name="Fluegel L."/>
            <person name="Davis C.M."/>
            <person name="Simpson J.R."/>
            <person name="Lauterbach L."/>
            <person name="Steele A.D."/>
            <person name="Gui C."/>
            <person name="Meng S."/>
            <person name="Li G."/>
            <person name="Viehrig K."/>
            <person name="Ye F."/>
            <person name="Su P."/>
            <person name="Kiefer A.F."/>
            <person name="Nichols A."/>
            <person name="Cepeda A.J."/>
            <person name="Yan W."/>
            <person name="Fan B."/>
            <person name="Jiang Y."/>
            <person name="Adhikari A."/>
            <person name="Zheng C.-J."/>
            <person name="Schuster L."/>
            <person name="Cowan T.M."/>
            <person name="Smanski M.J."/>
            <person name="Chevrette M.G."/>
            <person name="De Carvalho L.P.S."/>
            <person name="Shen B."/>
        </authorList>
    </citation>
    <scope>NUCLEOTIDE SEQUENCE [LARGE SCALE GENOMIC DNA]</scope>
    <source>
        <strain evidence="2 3">NPDC048946</strain>
    </source>
</reference>
<protein>
    <submittedName>
        <fullName evidence="2">DUF2254 domain-containing protein</fullName>
    </submittedName>
</protein>
<comment type="caution">
    <text evidence="2">The sequence shown here is derived from an EMBL/GenBank/DDBJ whole genome shotgun (WGS) entry which is preliminary data.</text>
</comment>
<accession>A0ABV3DQH6</accession>
<evidence type="ECO:0000313" key="2">
    <source>
        <dbReference type="EMBL" id="MEU8138008.1"/>
    </source>
</evidence>
<gene>
    <name evidence="2" type="ORF">AB0C36_31430</name>
</gene>
<feature type="transmembrane region" description="Helical" evidence="1">
    <location>
        <begin position="78"/>
        <end position="103"/>
    </location>
</feature>
<keyword evidence="3" id="KW-1185">Reference proteome</keyword>
<evidence type="ECO:0000256" key="1">
    <source>
        <dbReference type="SAM" id="Phobius"/>
    </source>
</evidence>
<feature type="transmembrane region" description="Helical" evidence="1">
    <location>
        <begin position="31"/>
        <end position="52"/>
    </location>
</feature>
<feature type="transmembrane region" description="Helical" evidence="1">
    <location>
        <begin position="124"/>
        <end position="143"/>
    </location>
</feature>
<sequence length="436" mass="48026">MRVPAPQWRVLPRAPRRRAFPTLRERLRDSFLFAPVVGLACGFFLATLTLTIDAEIHDHAVDTDDSSLLEYIDNVGGAGATVIGTISSAMLTFIGVVFSITLVALQMASSFTPRVIRLYVRNRVTKITFALFLCTFLFALRVQKGRFTAEEAKPFISSFIAMGLVIACLVLFVVYVDSTLRMMRVTHVIATVAGETARELWYLEHGADQGEMGVPVAVVDYWGPGGVLRYVDVNRLARVARRHDCVVKLVARVGDFLVNGTPLVEVYGGDPVPPPFELARALHLGTERNMHQDFAFGFRQLSDISARALSPAVNDPTTAVNAFDRIHLLLVAAVRLPLGTRAHCDRKGAVRVIEAVPEWSDVVDLAYTETRLFGAGSPQVTRRLAASLDDLLAIAPAHRRAPLERQKTLLREAVEAAYRDVPDRAFALQPDRQGIG</sequence>
<dbReference type="Proteomes" id="UP001551482">
    <property type="component" value="Unassembled WGS sequence"/>
</dbReference>
<dbReference type="RefSeq" id="WP_358360743.1">
    <property type="nucleotide sequence ID" value="NZ_JBEZFP010000107.1"/>
</dbReference>
<evidence type="ECO:0000313" key="3">
    <source>
        <dbReference type="Proteomes" id="UP001551482"/>
    </source>
</evidence>
<keyword evidence="1" id="KW-0812">Transmembrane</keyword>
<feature type="transmembrane region" description="Helical" evidence="1">
    <location>
        <begin position="155"/>
        <end position="176"/>
    </location>
</feature>
<dbReference type="Pfam" id="PF10011">
    <property type="entry name" value="DUF2254"/>
    <property type="match status" value="1"/>
</dbReference>